<reference evidence="1" key="1">
    <citation type="submission" date="2012-09" db="EMBL/GenBank/DDBJ databases">
        <authorList>
            <person name="Martin A.A."/>
        </authorList>
    </citation>
    <scope>NUCLEOTIDE SEQUENCE</scope>
</reference>
<sequence>MWFLEGGRQANTRQLPPRPLYMPALPDQLSESAKGSVICPVPRCTGRFTNHDSLCYHCMLEHFAVFKFVLLLGRKSQYYLLMKKVLQEWLYERCEDTCTSFSTKTSMCSGYAMYRCNRAGAFRTWGIVRIGSTSKKSQSHCTAFLRVGFTFVIFVVPGYLRIPGKVTRSEFYNMQDEMEIVKQQPMPRIKVGRLSCVVNASKRIEYEKCWNPHSRLEDGLHSMK</sequence>
<accession>A0A0K0D0K8</accession>
<dbReference type="STRING" id="6313.A0A0K0D0K8"/>
<protein>
    <submittedName>
        <fullName evidence="2">C2H2-type domain-containing protein</fullName>
    </submittedName>
</protein>
<proteinExistence type="predicted"/>
<keyword evidence="1" id="KW-1185">Reference proteome</keyword>
<name>A0A0K0D0K8_ANGCA</name>
<dbReference type="AlphaFoldDB" id="A0A0K0D0K8"/>
<evidence type="ECO:0000313" key="1">
    <source>
        <dbReference type="Proteomes" id="UP000035642"/>
    </source>
</evidence>
<dbReference type="WBParaSite" id="ACAC_0000359901-mRNA-1">
    <property type="protein sequence ID" value="ACAC_0000359901-mRNA-1"/>
    <property type="gene ID" value="ACAC_0000359901"/>
</dbReference>
<reference evidence="2" key="2">
    <citation type="submission" date="2017-02" db="UniProtKB">
        <authorList>
            <consortium name="WormBaseParasite"/>
        </authorList>
    </citation>
    <scope>IDENTIFICATION</scope>
</reference>
<evidence type="ECO:0000313" key="2">
    <source>
        <dbReference type="WBParaSite" id="ACAC_0000359901-mRNA-1"/>
    </source>
</evidence>
<dbReference type="Proteomes" id="UP000035642">
    <property type="component" value="Unassembled WGS sequence"/>
</dbReference>
<organism evidence="1 2">
    <name type="scientific">Angiostrongylus cantonensis</name>
    <name type="common">Rat lungworm</name>
    <dbReference type="NCBI Taxonomy" id="6313"/>
    <lineage>
        <taxon>Eukaryota</taxon>
        <taxon>Metazoa</taxon>
        <taxon>Ecdysozoa</taxon>
        <taxon>Nematoda</taxon>
        <taxon>Chromadorea</taxon>
        <taxon>Rhabditida</taxon>
        <taxon>Rhabditina</taxon>
        <taxon>Rhabditomorpha</taxon>
        <taxon>Strongyloidea</taxon>
        <taxon>Metastrongylidae</taxon>
        <taxon>Angiostrongylus</taxon>
    </lineage>
</organism>